<dbReference type="Ensembl" id="ENSCMIT00000026742.1">
    <property type="protein sequence ID" value="ENSCMIP00000026314.1"/>
    <property type="gene ID" value="ENSCMIG00000011535.1"/>
</dbReference>
<dbReference type="PANTHER" id="PTHR24278">
    <property type="entry name" value="COAGULATION FACTOR"/>
    <property type="match status" value="1"/>
</dbReference>
<dbReference type="GO" id="GO:0007596">
    <property type="term" value="P:blood coagulation"/>
    <property type="evidence" value="ECO:0007669"/>
    <property type="project" value="InterPro"/>
</dbReference>
<keyword evidence="2" id="KW-0301">Gamma-carboxyglutamic acid</keyword>
<dbReference type="PROSITE" id="PS00010">
    <property type="entry name" value="ASX_HYDROXYL"/>
    <property type="match status" value="1"/>
</dbReference>
<evidence type="ECO:0000313" key="17">
    <source>
        <dbReference type="Ensembl" id="ENSCMIP00000026314.1"/>
    </source>
</evidence>
<keyword evidence="18" id="KW-1185">Reference proteome</keyword>
<evidence type="ECO:0000256" key="10">
    <source>
        <dbReference type="ARBA" id="ARBA00023157"/>
    </source>
</evidence>
<feature type="domain" description="EGF-like" evidence="14">
    <location>
        <begin position="122"/>
        <end position="158"/>
    </location>
</feature>
<dbReference type="SMART" id="SM00181">
    <property type="entry name" value="EGF"/>
    <property type="match status" value="3"/>
</dbReference>
<evidence type="ECO:0000256" key="1">
    <source>
        <dbReference type="ARBA" id="ARBA00004613"/>
    </source>
</evidence>
<dbReference type="STRING" id="7868.ENSCMIP00000026314"/>
<dbReference type="SUPFAM" id="SSF57196">
    <property type="entry name" value="EGF/Laminin"/>
    <property type="match status" value="1"/>
</dbReference>
<organism evidence="17 18">
    <name type="scientific">Callorhinchus milii</name>
    <name type="common">Ghost shark</name>
    <dbReference type="NCBI Taxonomy" id="7868"/>
    <lineage>
        <taxon>Eukaryota</taxon>
        <taxon>Metazoa</taxon>
        <taxon>Chordata</taxon>
        <taxon>Craniata</taxon>
        <taxon>Vertebrata</taxon>
        <taxon>Chondrichthyes</taxon>
        <taxon>Holocephali</taxon>
        <taxon>Chimaeriformes</taxon>
        <taxon>Callorhinchidae</taxon>
        <taxon>Callorhinchus</taxon>
    </lineage>
</organism>
<reference evidence="17" key="4">
    <citation type="submission" date="2025-08" db="UniProtKB">
        <authorList>
            <consortium name="Ensembl"/>
        </authorList>
    </citation>
    <scope>IDENTIFICATION</scope>
</reference>
<dbReference type="Gene3D" id="2.40.10.10">
    <property type="entry name" value="Trypsin-like serine proteases"/>
    <property type="match status" value="2"/>
</dbReference>
<dbReference type="PIRSF" id="PIRSF001143">
    <property type="entry name" value="Factor_X"/>
    <property type="match status" value="1"/>
</dbReference>
<evidence type="ECO:0000256" key="12">
    <source>
        <dbReference type="PROSITE-ProRule" id="PRU00076"/>
    </source>
</evidence>
<dbReference type="FunFam" id="2.10.25.10:FF:000255">
    <property type="entry name" value="Sushi, nidogen and EGF-like domains 1"/>
    <property type="match status" value="1"/>
</dbReference>
<dbReference type="InterPro" id="IPR001254">
    <property type="entry name" value="Trypsin_dom"/>
</dbReference>
<feature type="domain" description="Gla" evidence="16">
    <location>
        <begin position="40"/>
        <end position="86"/>
    </location>
</feature>
<dbReference type="FunFam" id="4.10.740.10:FF:000001">
    <property type="entry name" value="vitamin K-dependent protein S"/>
    <property type="match status" value="1"/>
</dbReference>
<dbReference type="PROSITE" id="PS50026">
    <property type="entry name" value="EGF_3"/>
    <property type="match status" value="2"/>
</dbReference>
<dbReference type="OrthoDB" id="7726766at2759"/>
<evidence type="ECO:0000256" key="6">
    <source>
        <dbReference type="ARBA" id="ARBA00022729"/>
    </source>
</evidence>
<feature type="signal peptide" evidence="13">
    <location>
        <begin position="1"/>
        <end position="20"/>
    </location>
</feature>
<keyword evidence="6 13" id="KW-0732">Signal</keyword>
<keyword evidence="5" id="KW-0645">Protease</keyword>
<evidence type="ECO:0000313" key="18">
    <source>
        <dbReference type="Proteomes" id="UP000314986"/>
    </source>
</evidence>
<dbReference type="GO" id="GO:0005615">
    <property type="term" value="C:extracellular space"/>
    <property type="evidence" value="ECO:0007669"/>
    <property type="project" value="TreeGrafter"/>
</dbReference>
<name>A0A4W3I897_CALMI</name>
<keyword evidence="3" id="KW-0964">Secreted</keyword>
<evidence type="ECO:0000256" key="2">
    <source>
        <dbReference type="ARBA" id="ARBA00022479"/>
    </source>
</evidence>
<dbReference type="AlphaFoldDB" id="A0A4W3I897"/>
<dbReference type="OMA" id="NNFTQIM"/>
<dbReference type="CDD" id="cd00190">
    <property type="entry name" value="Tryp_SPc"/>
    <property type="match status" value="1"/>
</dbReference>
<keyword evidence="4 12" id="KW-0245">EGF-like domain</keyword>
<dbReference type="InterPro" id="IPR012224">
    <property type="entry name" value="Pept_S1A_FX"/>
</dbReference>
<keyword evidence="10 12" id="KW-1015">Disulfide bond</keyword>
<dbReference type="SMART" id="SM00020">
    <property type="entry name" value="Tryp_SPc"/>
    <property type="match status" value="1"/>
</dbReference>
<dbReference type="InParanoid" id="A0A4W3I897"/>
<dbReference type="PROSITE" id="PS00022">
    <property type="entry name" value="EGF_1"/>
    <property type="match status" value="1"/>
</dbReference>
<evidence type="ECO:0000256" key="9">
    <source>
        <dbReference type="ARBA" id="ARBA00022837"/>
    </source>
</evidence>
<evidence type="ECO:0000259" key="14">
    <source>
        <dbReference type="PROSITE" id="PS50026"/>
    </source>
</evidence>
<keyword evidence="7" id="KW-0677">Repeat</keyword>
<dbReference type="Gene3D" id="2.10.25.10">
    <property type="entry name" value="Laminin"/>
    <property type="match status" value="3"/>
</dbReference>
<feature type="disulfide bond" evidence="12">
    <location>
        <begin position="110"/>
        <end position="119"/>
    </location>
</feature>
<dbReference type="Pfam" id="PF00089">
    <property type="entry name" value="Trypsin"/>
    <property type="match status" value="1"/>
</dbReference>
<feature type="chain" id="PRO_5021373712" evidence="13">
    <location>
        <begin position="21"/>
        <end position="455"/>
    </location>
</feature>
<evidence type="ECO:0000259" key="15">
    <source>
        <dbReference type="PROSITE" id="PS50240"/>
    </source>
</evidence>
<evidence type="ECO:0000256" key="5">
    <source>
        <dbReference type="ARBA" id="ARBA00022670"/>
    </source>
</evidence>
<dbReference type="Pfam" id="PF00594">
    <property type="entry name" value="Gla"/>
    <property type="match status" value="1"/>
</dbReference>
<accession>A0A4W3I897</accession>
<dbReference type="FunFam" id="2.40.10.10:FF:000013">
    <property type="entry name" value="Coagulation factor X"/>
    <property type="match status" value="1"/>
</dbReference>
<dbReference type="GeneTree" id="ENSGT00940000157694"/>
<dbReference type="KEGG" id="cmk:103185526"/>
<gene>
    <name evidence="17" type="primary">LOC103185526</name>
</gene>
<feature type="domain" description="EGF-like" evidence="14">
    <location>
        <begin position="86"/>
        <end position="120"/>
    </location>
</feature>
<dbReference type="CDD" id="cd00054">
    <property type="entry name" value="EGF_CA"/>
    <property type="match status" value="2"/>
</dbReference>
<dbReference type="InterPro" id="IPR035972">
    <property type="entry name" value="GLA-like_dom_SF"/>
</dbReference>
<evidence type="ECO:0000256" key="3">
    <source>
        <dbReference type="ARBA" id="ARBA00022525"/>
    </source>
</evidence>
<dbReference type="InterPro" id="IPR009003">
    <property type="entry name" value="Peptidase_S1_PA"/>
</dbReference>
<proteinExistence type="predicted"/>
<dbReference type="PROSITE" id="PS50998">
    <property type="entry name" value="GLA_2"/>
    <property type="match status" value="1"/>
</dbReference>
<dbReference type="GO" id="GO:0005509">
    <property type="term" value="F:calcium ion binding"/>
    <property type="evidence" value="ECO:0007669"/>
    <property type="project" value="InterPro"/>
</dbReference>
<dbReference type="SUPFAM" id="SSF57630">
    <property type="entry name" value="GLA-domain"/>
    <property type="match status" value="1"/>
</dbReference>
<sequence>MTWTIGILWLILLSVNHTKSKPQVFLTSNSAHAVLERQKRDNFLFEELRFGNLKRECYEETCVYEEAREFFEDTVETKKFMDCYNAKDKCITSPCENGDVCRNRGYNCTCQKGFQSKNCGQVGDNCAPNPCQNGGTCYNSTEAYSCICRNGYHGTNCEHGVKDCTLGICHHFCKPTYDTYICYCAKGYILGKDAKSCIPAEPYPCGNIFVPPSRNHSNLDFRAIDEDQQSNKGEYPWQVLLRSEDNILCGGAILNEDFVLTSAHCVNRLNSFQVIVGEHNLYIDEGSEQIFNVSKTHIHSRYSPETFENDIALIKLEEPINFNNFTLPICLPEKDFADVFLMNSEYGATSGWKVKERNVQQPFLLSVPFAPFAEYAKCEKEQPFPVVHKMFCAGFEEIADPMCYLTKGSPFVTKHRGVWFLTGILSLGAEEFECTLPIYTKVSRYVKWIQKMTKK</sequence>
<dbReference type="GeneID" id="103185526"/>
<dbReference type="InterPro" id="IPR000152">
    <property type="entry name" value="EGF-type_Asp/Asn_hydroxyl_site"/>
</dbReference>
<dbReference type="GO" id="GO:0006508">
    <property type="term" value="P:proteolysis"/>
    <property type="evidence" value="ECO:0007669"/>
    <property type="project" value="UniProtKB-KW"/>
</dbReference>
<dbReference type="SMART" id="SM00069">
    <property type="entry name" value="GLA"/>
    <property type="match status" value="1"/>
</dbReference>
<keyword evidence="8" id="KW-0378">Hydrolase</keyword>
<keyword evidence="11" id="KW-0325">Glycoprotein</keyword>
<reference evidence="18" key="3">
    <citation type="journal article" date="2014" name="Nature">
        <title>Elephant shark genome provides unique insights into gnathostome evolution.</title>
        <authorList>
            <consortium name="International Elephant Shark Genome Sequencing Consortium"/>
            <person name="Venkatesh B."/>
            <person name="Lee A.P."/>
            <person name="Ravi V."/>
            <person name="Maurya A.K."/>
            <person name="Lian M.M."/>
            <person name="Swann J.B."/>
            <person name="Ohta Y."/>
            <person name="Flajnik M.F."/>
            <person name="Sutoh Y."/>
            <person name="Kasahara M."/>
            <person name="Hoon S."/>
            <person name="Gangu V."/>
            <person name="Roy S.W."/>
            <person name="Irimia M."/>
            <person name="Korzh V."/>
            <person name="Kondrychyn I."/>
            <person name="Lim Z.W."/>
            <person name="Tay B.H."/>
            <person name="Tohari S."/>
            <person name="Kong K.W."/>
            <person name="Ho S."/>
            <person name="Lorente-Galdos B."/>
            <person name="Quilez J."/>
            <person name="Marques-Bonet T."/>
            <person name="Raney B.J."/>
            <person name="Ingham P.W."/>
            <person name="Tay A."/>
            <person name="Hillier L.W."/>
            <person name="Minx P."/>
            <person name="Boehm T."/>
            <person name="Wilson R.K."/>
            <person name="Brenner S."/>
            <person name="Warren W.C."/>
        </authorList>
    </citation>
    <scope>NUCLEOTIDE SEQUENCE [LARGE SCALE GENOMIC DNA]</scope>
</reference>
<dbReference type="PROSITE" id="PS01186">
    <property type="entry name" value="EGF_2"/>
    <property type="match status" value="2"/>
</dbReference>
<dbReference type="PANTHER" id="PTHR24278:SF33">
    <property type="entry name" value="PROTEIN Z, VITAMIN K-DEPENDENT PLASMA GLYCOPROTEIN A"/>
    <property type="match status" value="1"/>
</dbReference>
<dbReference type="Pfam" id="PF00008">
    <property type="entry name" value="EGF"/>
    <property type="match status" value="1"/>
</dbReference>
<dbReference type="InterPro" id="IPR043504">
    <property type="entry name" value="Peptidase_S1_PA_chymotrypsin"/>
</dbReference>
<reference evidence="18" key="1">
    <citation type="journal article" date="2006" name="Science">
        <title>Ancient noncoding elements conserved in the human genome.</title>
        <authorList>
            <person name="Venkatesh B."/>
            <person name="Kirkness E.F."/>
            <person name="Loh Y.H."/>
            <person name="Halpern A.L."/>
            <person name="Lee A.P."/>
            <person name="Johnson J."/>
            <person name="Dandona N."/>
            <person name="Viswanathan L.D."/>
            <person name="Tay A."/>
            <person name="Venter J.C."/>
            <person name="Strausberg R.L."/>
            <person name="Brenner S."/>
        </authorList>
    </citation>
    <scope>NUCLEOTIDE SEQUENCE [LARGE SCALE GENOMIC DNA]</scope>
</reference>
<keyword evidence="9" id="KW-0106">Calcium</keyword>
<dbReference type="InterPro" id="IPR017857">
    <property type="entry name" value="Coagulation_fac-like_Gla_dom"/>
</dbReference>
<comment type="subcellular location">
    <subcellularLocation>
        <location evidence="1">Secreted</location>
    </subcellularLocation>
</comment>
<feature type="disulfide bond" evidence="12">
    <location>
        <begin position="148"/>
        <end position="157"/>
    </location>
</feature>
<dbReference type="SMART" id="SM00179">
    <property type="entry name" value="EGF_CA"/>
    <property type="match status" value="3"/>
</dbReference>
<feature type="domain" description="Peptidase S1" evidence="15">
    <location>
        <begin position="224"/>
        <end position="454"/>
    </location>
</feature>
<dbReference type="InterPro" id="IPR000742">
    <property type="entry name" value="EGF"/>
</dbReference>
<evidence type="ECO:0000256" key="4">
    <source>
        <dbReference type="ARBA" id="ARBA00022536"/>
    </source>
</evidence>
<evidence type="ECO:0000256" key="13">
    <source>
        <dbReference type="SAM" id="SignalP"/>
    </source>
</evidence>
<dbReference type="InterPro" id="IPR001881">
    <property type="entry name" value="EGF-like_Ca-bd_dom"/>
</dbReference>
<dbReference type="InterPro" id="IPR000294">
    <property type="entry name" value="GLA_domain"/>
</dbReference>
<dbReference type="Proteomes" id="UP000314986">
    <property type="component" value="Unassembled WGS sequence"/>
</dbReference>
<reference evidence="17" key="5">
    <citation type="submission" date="2025-09" db="UniProtKB">
        <authorList>
            <consortium name="Ensembl"/>
        </authorList>
    </citation>
    <scope>IDENTIFICATION</scope>
</reference>
<reference evidence="18" key="2">
    <citation type="journal article" date="2007" name="PLoS Biol.">
        <title>Survey sequencing and comparative analysis of the elephant shark (Callorhinchus milii) genome.</title>
        <authorList>
            <person name="Venkatesh B."/>
            <person name="Kirkness E.F."/>
            <person name="Loh Y.H."/>
            <person name="Halpern A.L."/>
            <person name="Lee A.P."/>
            <person name="Johnson J."/>
            <person name="Dandona N."/>
            <person name="Viswanathan L.D."/>
            <person name="Tay A."/>
            <person name="Venter J.C."/>
            <person name="Strausberg R.L."/>
            <person name="Brenner S."/>
        </authorList>
    </citation>
    <scope>NUCLEOTIDE SEQUENCE [LARGE SCALE GENOMIC DNA]</scope>
</reference>
<evidence type="ECO:0000256" key="7">
    <source>
        <dbReference type="ARBA" id="ARBA00022737"/>
    </source>
</evidence>
<dbReference type="Gene3D" id="4.10.740.10">
    <property type="entry name" value="Coagulation Factor IX"/>
    <property type="match status" value="1"/>
</dbReference>
<comment type="caution">
    <text evidence="12">Lacks conserved residue(s) required for the propagation of feature annotation.</text>
</comment>
<dbReference type="SUPFAM" id="SSF50494">
    <property type="entry name" value="Trypsin-like serine proteases"/>
    <property type="match status" value="1"/>
</dbReference>
<dbReference type="PRINTS" id="PR00001">
    <property type="entry name" value="GLABLOOD"/>
</dbReference>
<evidence type="ECO:0000256" key="11">
    <source>
        <dbReference type="ARBA" id="ARBA00023180"/>
    </source>
</evidence>
<dbReference type="PROSITE" id="PS50240">
    <property type="entry name" value="TRYPSIN_DOM"/>
    <property type="match status" value="1"/>
</dbReference>
<protein>
    <submittedName>
        <fullName evidence="17">Coagulation factor X-like</fullName>
    </submittedName>
</protein>
<evidence type="ECO:0000259" key="16">
    <source>
        <dbReference type="PROSITE" id="PS50998"/>
    </source>
</evidence>
<evidence type="ECO:0000256" key="8">
    <source>
        <dbReference type="ARBA" id="ARBA00022801"/>
    </source>
</evidence>
<dbReference type="InterPro" id="IPR050442">
    <property type="entry name" value="Peptidase_S1_coag_factors"/>
</dbReference>
<dbReference type="PRINTS" id="PR00722">
    <property type="entry name" value="CHYMOTRYPSIN"/>
</dbReference>
<dbReference type="GO" id="GO:0004252">
    <property type="term" value="F:serine-type endopeptidase activity"/>
    <property type="evidence" value="ECO:0007669"/>
    <property type="project" value="InterPro"/>
</dbReference>
<dbReference type="InterPro" id="IPR001314">
    <property type="entry name" value="Peptidase_S1A"/>
</dbReference>